<accession>A0A1V6T7M4</accession>
<dbReference type="Pfam" id="PF00075">
    <property type="entry name" value="RNase_H"/>
    <property type="match status" value="1"/>
</dbReference>
<dbReference type="OrthoDB" id="407198at2759"/>
<dbReference type="PANTHER" id="PTHR10642:SF26">
    <property type="entry name" value="RIBONUCLEASE H1"/>
    <property type="match status" value="1"/>
</dbReference>
<dbReference type="GO" id="GO:0046872">
    <property type="term" value="F:metal ion binding"/>
    <property type="evidence" value="ECO:0007669"/>
    <property type="project" value="UniProtKB-KW"/>
</dbReference>
<keyword evidence="10" id="KW-1185">Reference proteome</keyword>
<keyword evidence="5" id="KW-0479">Metal-binding</keyword>
<evidence type="ECO:0000256" key="2">
    <source>
        <dbReference type="ARBA" id="ARBA00005300"/>
    </source>
</evidence>
<organism evidence="9 10">
    <name type="scientific">Penicillium steckii</name>
    <dbReference type="NCBI Taxonomy" id="303698"/>
    <lineage>
        <taxon>Eukaryota</taxon>
        <taxon>Fungi</taxon>
        <taxon>Dikarya</taxon>
        <taxon>Ascomycota</taxon>
        <taxon>Pezizomycotina</taxon>
        <taxon>Eurotiomycetes</taxon>
        <taxon>Eurotiomycetidae</taxon>
        <taxon>Eurotiales</taxon>
        <taxon>Aspergillaceae</taxon>
        <taxon>Penicillium</taxon>
    </lineage>
</organism>
<dbReference type="STRING" id="303698.A0A1V6T7M4"/>
<dbReference type="Gene3D" id="3.30.420.10">
    <property type="entry name" value="Ribonuclease H-like superfamily/Ribonuclease H"/>
    <property type="match status" value="1"/>
</dbReference>
<comment type="caution">
    <text evidence="9">The sequence shown here is derived from an EMBL/GenBank/DDBJ whole genome shotgun (WGS) entry which is preliminary data.</text>
</comment>
<evidence type="ECO:0000256" key="1">
    <source>
        <dbReference type="ARBA" id="ARBA00000077"/>
    </source>
</evidence>
<evidence type="ECO:0000256" key="7">
    <source>
        <dbReference type="ARBA" id="ARBA00022801"/>
    </source>
</evidence>
<dbReference type="PANTHER" id="PTHR10642">
    <property type="entry name" value="RIBONUCLEASE H1"/>
    <property type="match status" value="1"/>
</dbReference>
<evidence type="ECO:0000256" key="5">
    <source>
        <dbReference type="ARBA" id="ARBA00022723"/>
    </source>
</evidence>
<dbReference type="InterPro" id="IPR050092">
    <property type="entry name" value="RNase_H"/>
</dbReference>
<comment type="similarity">
    <text evidence="2">Belongs to the RNase H family.</text>
</comment>
<dbReference type="PROSITE" id="PS50879">
    <property type="entry name" value="RNASE_H_1"/>
    <property type="match status" value="1"/>
</dbReference>
<dbReference type="InterPro" id="IPR002156">
    <property type="entry name" value="RNaseH_domain"/>
</dbReference>
<dbReference type="AlphaFoldDB" id="A0A1V6T7M4"/>
<dbReference type="CDD" id="cd13934">
    <property type="entry name" value="RNase_H_Dikarya_like"/>
    <property type="match status" value="1"/>
</dbReference>
<protein>
    <recommendedName>
        <fullName evidence="3">ribonuclease H</fullName>
        <ecNumber evidence="3">3.1.26.4</ecNumber>
    </recommendedName>
</protein>
<keyword evidence="6" id="KW-0255">Endonuclease</keyword>
<keyword evidence="4" id="KW-0540">Nuclease</keyword>
<name>A0A1V6T7M4_9EURO</name>
<dbReference type="GO" id="GO:0043137">
    <property type="term" value="P:DNA replication, removal of RNA primer"/>
    <property type="evidence" value="ECO:0007669"/>
    <property type="project" value="TreeGrafter"/>
</dbReference>
<gene>
    <name evidence="9" type="ORF">PENSTE_c010G09994</name>
</gene>
<dbReference type="SUPFAM" id="SSF53098">
    <property type="entry name" value="Ribonuclease H-like"/>
    <property type="match status" value="1"/>
</dbReference>
<dbReference type="Proteomes" id="UP000191285">
    <property type="component" value="Unassembled WGS sequence"/>
</dbReference>
<dbReference type="GO" id="GO:0004523">
    <property type="term" value="F:RNA-DNA hybrid ribonuclease activity"/>
    <property type="evidence" value="ECO:0007669"/>
    <property type="project" value="UniProtKB-EC"/>
</dbReference>
<reference evidence="10" key="1">
    <citation type="journal article" date="2017" name="Nat. Microbiol.">
        <title>Global analysis of biosynthetic gene clusters reveals vast potential of secondary metabolite production in Penicillium species.</title>
        <authorList>
            <person name="Nielsen J.C."/>
            <person name="Grijseels S."/>
            <person name="Prigent S."/>
            <person name="Ji B."/>
            <person name="Dainat J."/>
            <person name="Nielsen K.F."/>
            <person name="Frisvad J.C."/>
            <person name="Workman M."/>
            <person name="Nielsen J."/>
        </authorList>
    </citation>
    <scope>NUCLEOTIDE SEQUENCE [LARGE SCALE GENOMIC DNA]</scope>
    <source>
        <strain evidence="10">IBT 24891</strain>
    </source>
</reference>
<evidence type="ECO:0000256" key="6">
    <source>
        <dbReference type="ARBA" id="ARBA00022759"/>
    </source>
</evidence>
<dbReference type="EMBL" id="MLKD01000010">
    <property type="protein sequence ID" value="OQE22345.1"/>
    <property type="molecule type" value="Genomic_DNA"/>
</dbReference>
<feature type="domain" description="RNase H type-1" evidence="8">
    <location>
        <begin position="77"/>
        <end position="239"/>
    </location>
</feature>
<sequence>MSRRGGSRGRRANVPSFQMEYYTPGPNFRGEPAAGTGEVFPTKFWPQNPDDEPMTIFHGRSINLAGHHVWRYTHIHMNNQLLIMTDGSCANNGTPDARGGCAFIYGPSLDFDQINARESFRLEDEGPFGDMYPQTSNRAELRAVIAALRYRNWAVESFNSIVIATDSDYVTEGVTRWVRRWLQNGWRTRTGDQVENVDLWQCLLGEAERLWDSAIQVLFWKITRNLNQDADELARRATRLPDQHHFVDHVDHSL</sequence>
<dbReference type="InterPro" id="IPR012337">
    <property type="entry name" value="RNaseH-like_sf"/>
</dbReference>
<evidence type="ECO:0000313" key="9">
    <source>
        <dbReference type="EMBL" id="OQE22345.1"/>
    </source>
</evidence>
<evidence type="ECO:0000259" key="8">
    <source>
        <dbReference type="PROSITE" id="PS50879"/>
    </source>
</evidence>
<evidence type="ECO:0000256" key="3">
    <source>
        <dbReference type="ARBA" id="ARBA00012180"/>
    </source>
</evidence>
<dbReference type="GO" id="GO:0003676">
    <property type="term" value="F:nucleic acid binding"/>
    <property type="evidence" value="ECO:0007669"/>
    <property type="project" value="InterPro"/>
</dbReference>
<evidence type="ECO:0000256" key="4">
    <source>
        <dbReference type="ARBA" id="ARBA00022722"/>
    </source>
</evidence>
<dbReference type="EC" id="3.1.26.4" evidence="3"/>
<comment type="catalytic activity">
    <reaction evidence="1">
        <text>Endonucleolytic cleavage to 5'-phosphomonoester.</text>
        <dbReference type="EC" id="3.1.26.4"/>
    </reaction>
</comment>
<proteinExistence type="inferred from homology"/>
<keyword evidence="7" id="KW-0378">Hydrolase</keyword>
<evidence type="ECO:0000313" key="10">
    <source>
        <dbReference type="Proteomes" id="UP000191285"/>
    </source>
</evidence>
<dbReference type="InterPro" id="IPR036397">
    <property type="entry name" value="RNaseH_sf"/>
</dbReference>